<dbReference type="SUPFAM" id="SSF58104">
    <property type="entry name" value="Methyl-accepting chemotaxis protein (MCP) signaling domain"/>
    <property type="match status" value="1"/>
</dbReference>
<keyword evidence="6" id="KW-1133">Transmembrane helix</keyword>
<evidence type="ECO:0000259" key="7">
    <source>
        <dbReference type="PROSITE" id="PS50111"/>
    </source>
</evidence>
<dbReference type="CDD" id="cd11386">
    <property type="entry name" value="MCP_signal"/>
    <property type="match status" value="1"/>
</dbReference>
<keyword evidence="10" id="KW-1185">Reference proteome</keyword>
<dbReference type="PANTHER" id="PTHR32089">
    <property type="entry name" value="METHYL-ACCEPTING CHEMOTAXIS PROTEIN MCPB"/>
    <property type="match status" value="1"/>
</dbReference>
<gene>
    <name evidence="9" type="ORF">LJ739_03850</name>
</gene>
<evidence type="ECO:0000313" key="9">
    <source>
        <dbReference type="EMBL" id="MCC2615370.1"/>
    </source>
</evidence>
<dbReference type="PROSITE" id="PS50111">
    <property type="entry name" value="CHEMOTAXIS_TRANSDUC_2"/>
    <property type="match status" value="1"/>
</dbReference>
<keyword evidence="5" id="KW-0175">Coiled coil</keyword>
<comment type="subcellular location">
    <subcellularLocation>
        <location evidence="1">Membrane</location>
    </subcellularLocation>
</comment>
<dbReference type="Pfam" id="PF00672">
    <property type="entry name" value="HAMP"/>
    <property type="match status" value="1"/>
</dbReference>
<feature type="domain" description="Methyl-accepting transducer" evidence="7">
    <location>
        <begin position="397"/>
        <end position="633"/>
    </location>
</feature>
<evidence type="ECO:0000256" key="3">
    <source>
        <dbReference type="ARBA" id="ARBA00029447"/>
    </source>
</evidence>
<dbReference type="EMBL" id="JAJEWP010000001">
    <property type="protein sequence ID" value="MCC2615370.1"/>
    <property type="molecule type" value="Genomic_DNA"/>
</dbReference>
<dbReference type="PROSITE" id="PS50885">
    <property type="entry name" value="HAMP"/>
    <property type="match status" value="1"/>
</dbReference>
<evidence type="ECO:0000256" key="2">
    <source>
        <dbReference type="ARBA" id="ARBA00023224"/>
    </source>
</evidence>
<keyword evidence="6" id="KW-0812">Transmembrane</keyword>
<evidence type="ECO:0000256" key="4">
    <source>
        <dbReference type="PROSITE-ProRule" id="PRU00284"/>
    </source>
</evidence>
<dbReference type="RefSeq" id="WP_229157275.1">
    <property type="nucleotide sequence ID" value="NZ_JAJEWP010000001.1"/>
</dbReference>
<dbReference type="Gene3D" id="6.10.340.10">
    <property type="match status" value="1"/>
</dbReference>
<comment type="similarity">
    <text evidence="3">Belongs to the methyl-accepting chemotaxis (MCP) protein family.</text>
</comment>
<sequence>MKISVVGKIISGFAVLGCLLLFTNVISYFGLADIRQSAISVVEQKMPVQSQMLAVQTGILSLAKTTTNGYFKNHSQGLRENRTLFDQQATAFEQELDTLGGLIDGTNGDYSTGKEQAQRYLQFSRQMYQARQQQLALSEQIQARSQDLLAIADEASALVLDLTYLESDSPSLETLIGTGTNIDNKILPIFNSIKEYVKVTDAELSQTIQGDIEFALSNIDADAQYLNRLGEEIETDGIIDSFNQQFEALKQGFSEAQGLFALQQQKIQLIAEAEQHMLEAEQAMDGSIDAFSALFGDINTDTLAGQNAILDAVQSNIWKGVVIMVVALAAVVLLGSLAARSIAKPLARINRSLRIISSGDLTHKARDDGNDEFAVLAGSVNQLSDSLHQVVSQIITQEAELEAATRESVALGDKTLQQVDLQREQVNTTARNTEAIRSKSQGNLQQIQHAMEQLDDVSRQSRAVSEQVQRCRQQIEQQSQQSEQSSEIIHRLEDNSRKIGSILDVIKTIAEQTNLLALNAAIEAARAGEQGRGFAVVADEVRTLANRTQNSTEEIEGMIDSLQADAQQAVNAIGLGTEQSRESVEQIKQVNEQVNTIGKVISQLNDVNQHIVSDTHEQDDLLQSVADSLTRIVELAEESATSTQQSTQGAKQVDSLMRNLSEAVKTFKL</sequence>
<dbReference type="SMART" id="SM00283">
    <property type="entry name" value="MA"/>
    <property type="match status" value="1"/>
</dbReference>
<feature type="transmembrane region" description="Helical" evidence="6">
    <location>
        <begin position="317"/>
        <end position="339"/>
    </location>
</feature>
<dbReference type="Gene3D" id="1.10.287.950">
    <property type="entry name" value="Methyl-accepting chemotaxis protein"/>
    <property type="match status" value="1"/>
</dbReference>
<keyword evidence="6" id="KW-0472">Membrane</keyword>
<feature type="domain" description="HAMP" evidence="8">
    <location>
        <begin position="340"/>
        <end position="392"/>
    </location>
</feature>
<dbReference type="Pfam" id="PF00015">
    <property type="entry name" value="MCPsignal"/>
    <property type="match status" value="1"/>
</dbReference>
<protein>
    <submittedName>
        <fullName evidence="9">Methyl-accepting chemotaxis protein</fullName>
    </submittedName>
</protein>
<dbReference type="InterPro" id="IPR004089">
    <property type="entry name" value="MCPsignal_dom"/>
</dbReference>
<evidence type="ECO:0000256" key="6">
    <source>
        <dbReference type="SAM" id="Phobius"/>
    </source>
</evidence>
<feature type="coiled-coil region" evidence="5">
    <location>
        <begin position="461"/>
        <end position="495"/>
    </location>
</feature>
<keyword evidence="2 4" id="KW-0807">Transducer</keyword>
<dbReference type="SMART" id="SM00304">
    <property type="entry name" value="HAMP"/>
    <property type="match status" value="1"/>
</dbReference>
<dbReference type="CDD" id="cd06225">
    <property type="entry name" value="HAMP"/>
    <property type="match status" value="1"/>
</dbReference>
<proteinExistence type="inferred from homology"/>
<feature type="transmembrane region" description="Helical" evidence="6">
    <location>
        <begin position="12"/>
        <end position="31"/>
    </location>
</feature>
<dbReference type="PANTHER" id="PTHR32089:SF70">
    <property type="entry name" value="ENERGY TAXIS MODULATING METHYL ACCEPTING SENSORY TRANSDUCER"/>
    <property type="match status" value="1"/>
</dbReference>
<reference evidence="9 10" key="1">
    <citation type="submission" date="2021-10" db="EMBL/GenBank/DDBJ databases">
        <title>Draft genome of Aestuariibacter halophilus JC2043.</title>
        <authorList>
            <person name="Emsley S.A."/>
            <person name="Pfannmuller K.M."/>
            <person name="Ushijima B."/>
            <person name="Saw J.H."/>
            <person name="Videau P."/>
        </authorList>
    </citation>
    <scope>NUCLEOTIDE SEQUENCE [LARGE SCALE GENOMIC DNA]</scope>
    <source>
        <strain evidence="9 10">JC2043</strain>
    </source>
</reference>
<organism evidence="9 10">
    <name type="scientific">Fluctibacter halophilus</name>
    <dbReference type="NCBI Taxonomy" id="226011"/>
    <lineage>
        <taxon>Bacteria</taxon>
        <taxon>Pseudomonadati</taxon>
        <taxon>Pseudomonadota</taxon>
        <taxon>Gammaproteobacteria</taxon>
        <taxon>Alteromonadales</taxon>
        <taxon>Alteromonadaceae</taxon>
        <taxon>Fluctibacter</taxon>
    </lineage>
</organism>
<dbReference type="InterPro" id="IPR003660">
    <property type="entry name" value="HAMP_dom"/>
</dbReference>
<name>A0ABS8G4B6_9ALTE</name>
<evidence type="ECO:0000256" key="1">
    <source>
        <dbReference type="ARBA" id="ARBA00004370"/>
    </source>
</evidence>
<evidence type="ECO:0000256" key="5">
    <source>
        <dbReference type="SAM" id="Coils"/>
    </source>
</evidence>
<accession>A0ABS8G4B6</accession>
<comment type="caution">
    <text evidence="9">The sequence shown here is derived from an EMBL/GenBank/DDBJ whole genome shotgun (WGS) entry which is preliminary data.</text>
</comment>
<evidence type="ECO:0000259" key="8">
    <source>
        <dbReference type="PROSITE" id="PS50885"/>
    </source>
</evidence>
<dbReference type="Proteomes" id="UP001520878">
    <property type="component" value="Unassembled WGS sequence"/>
</dbReference>
<evidence type="ECO:0000313" key="10">
    <source>
        <dbReference type="Proteomes" id="UP001520878"/>
    </source>
</evidence>